<reference evidence="2" key="2">
    <citation type="submission" date="2015-01" db="EMBL/GenBank/DDBJ databases">
        <title>Evolutionary Origins and Diversification of the Mycorrhizal Mutualists.</title>
        <authorList>
            <consortium name="DOE Joint Genome Institute"/>
            <consortium name="Mycorrhizal Genomics Consortium"/>
            <person name="Kohler A."/>
            <person name="Kuo A."/>
            <person name="Nagy L.G."/>
            <person name="Floudas D."/>
            <person name="Copeland A."/>
            <person name="Barry K.W."/>
            <person name="Cichocki N."/>
            <person name="Veneault-Fourrey C."/>
            <person name="LaButti K."/>
            <person name="Lindquist E.A."/>
            <person name="Lipzen A."/>
            <person name="Lundell T."/>
            <person name="Morin E."/>
            <person name="Murat C."/>
            <person name="Riley R."/>
            <person name="Ohm R."/>
            <person name="Sun H."/>
            <person name="Tunlid A."/>
            <person name="Henrissat B."/>
            <person name="Grigoriev I.V."/>
            <person name="Hibbett D.S."/>
            <person name="Martin F."/>
        </authorList>
    </citation>
    <scope>NUCLEOTIDE SEQUENCE [LARGE SCALE GENOMIC DNA]</scope>
    <source>
        <strain evidence="2">LaAM-08-1</strain>
    </source>
</reference>
<reference evidence="1 2" key="1">
    <citation type="submission" date="2014-04" db="EMBL/GenBank/DDBJ databases">
        <authorList>
            <consortium name="DOE Joint Genome Institute"/>
            <person name="Kuo A."/>
            <person name="Kohler A."/>
            <person name="Nagy L.G."/>
            <person name="Floudas D."/>
            <person name="Copeland A."/>
            <person name="Barry K.W."/>
            <person name="Cichocki N."/>
            <person name="Veneault-Fourrey C."/>
            <person name="LaButti K."/>
            <person name="Lindquist E.A."/>
            <person name="Lipzen A."/>
            <person name="Lundell T."/>
            <person name="Morin E."/>
            <person name="Murat C."/>
            <person name="Sun H."/>
            <person name="Tunlid A."/>
            <person name="Henrissat B."/>
            <person name="Grigoriev I.V."/>
            <person name="Hibbett D.S."/>
            <person name="Martin F."/>
            <person name="Nordberg H.P."/>
            <person name="Cantor M.N."/>
            <person name="Hua S.X."/>
        </authorList>
    </citation>
    <scope>NUCLEOTIDE SEQUENCE [LARGE SCALE GENOMIC DNA]</scope>
    <source>
        <strain evidence="1 2">LaAM-08-1</strain>
    </source>
</reference>
<dbReference type="HOGENOM" id="CLU_1496454_0_0_1"/>
<protein>
    <submittedName>
        <fullName evidence="1">Uncharacterized protein</fullName>
    </submittedName>
</protein>
<accession>A0A0C9Y425</accession>
<gene>
    <name evidence="1" type="ORF">K443DRAFT_400456</name>
</gene>
<sequence length="180" mass="20005">MLLRDVSVHYNSVGALPRMHNGLSYSLLSSGDSLSIAWSSITEPFGDGSPTGSRRSSFSDDEESRPLYLSIPTRNTPTYLVFLLIRKASQFAGAALSGCRLQRQGVCCGTLITESLPSYHSHTLASSRHHVLKMGLLFYIFREVAIESRKFILLATNTYAPEVYIAPRSFSFQYVLSERS</sequence>
<name>A0A0C9Y425_9AGAR</name>
<dbReference type="Proteomes" id="UP000054477">
    <property type="component" value="Unassembled WGS sequence"/>
</dbReference>
<evidence type="ECO:0000313" key="2">
    <source>
        <dbReference type="Proteomes" id="UP000054477"/>
    </source>
</evidence>
<keyword evidence="2" id="KW-1185">Reference proteome</keyword>
<organism evidence="1 2">
    <name type="scientific">Laccaria amethystina LaAM-08-1</name>
    <dbReference type="NCBI Taxonomy" id="1095629"/>
    <lineage>
        <taxon>Eukaryota</taxon>
        <taxon>Fungi</taxon>
        <taxon>Dikarya</taxon>
        <taxon>Basidiomycota</taxon>
        <taxon>Agaricomycotina</taxon>
        <taxon>Agaricomycetes</taxon>
        <taxon>Agaricomycetidae</taxon>
        <taxon>Agaricales</taxon>
        <taxon>Agaricineae</taxon>
        <taxon>Hydnangiaceae</taxon>
        <taxon>Laccaria</taxon>
    </lineage>
</organism>
<dbReference type="EMBL" id="KN838566">
    <property type="protein sequence ID" value="KIK04837.1"/>
    <property type="molecule type" value="Genomic_DNA"/>
</dbReference>
<evidence type="ECO:0000313" key="1">
    <source>
        <dbReference type="EMBL" id="KIK04837.1"/>
    </source>
</evidence>
<dbReference type="AlphaFoldDB" id="A0A0C9Y425"/>
<proteinExistence type="predicted"/>